<name>A0ABD5TZX1_9EURY</name>
<gene>
    <name evidence="1" type="ORF">ACFQEV_05180</name>
</gene>
<dbReference type="AlphaFoldDB" id="A0ABD5TZX1"/>
<accession>A0ABD5TZX1</accession>
<comment type="caution">
    <text evidence="1">The sequence shown here is derived from an EMBL/GenBank/DDBJ whole genome shotgun (WGS) entry which is preliminary data.</text>
</comment>
<protein>
    <submittedName>
        <fullName evidence="1">Uncharacterized protein</fullName>
    </submittedName>
</protein>
<dbReference type="Proteomes" id="UP001596408">
    <property type="component" value="Unassembled WGS sequence"/>
</dbReference>
<dbReference type="RefSeq" id="WP_379693235.1">
    <property type="nucleotide sequence ID" value="NZ_JBHSXH010000009.1"/>
</dbReference>
<reference evidence="1 2" key="1">
    <citation type="journal article" date="2019" name="Int. J. Syst. Evol. Microbiol.">
        <title>The Global Catalogue of Microorganisms (GCM) 10K type strain sequencing project: providing services to taxonomists for standard genome sequencing and annotation.</title>
        <authorList>
            <consortium name="The Broad Institute Genomics Platform"/>
            <consortium name="The Broad Institute Genome Sequencing Center for Infectious Disease"/>
            <person name="Wu L."/>
            <person name="Ma J."/>
        </authorList>
    </citation>
    <scope>NUCLEOTIDE SEQUENCE [LARGE SCALE GENOMIC DNA]</scope>
    <source>
        <strain evidence="1 2">YIM 94188</strain>
    </source>
</reference>
<evidence type="ECO:0000313" key="1">
    <source>
        <dbReference type="EMBL" id="MFC6824389.1"/>
    </source>
</evidence>
<proteinExistence type="predicted"/>
<sequence>MDDTDSTGIELTKSEARKVINALSEYETRASGQREEERVLNVESLLQREFGFEEGQARDDRNIADVFSNIFNDDDGTHEVQLSRTEATEVVRALDDFDGQERSGETGTVRNIRDRFVQTFDVDDAGDGRTAGR</sequence>
<organism evidence="1 2">
    <name type="scientific">Halopelagius fulvigenes</name>
    <dbReference type="NCBI Taxonomy" id="1198324"/>
    <lineage>
        <taxon>Archaea</taxon>
        <taxon>Methanobacteriati</taxon>
        <taxon>Methanobacteriota</taxon>
        <taxon>Stenosarchaea group</taxon>
        <taxon>Halobacteria</taxon>
        <taxon>Halobacteriales</taxon>
        <taxon>Haloferacaceae</taxon>
    </lineage>
</organism>
<keyword evidence="2" id="KW-1185">Reference proteome</keyword>
<dbReference type="EMBL" id="JBHSXH010000009">
    <property type="protein sequence ID" value="MFC6824389.1"/>
    <property type="molecule type" value="Genomic_DNA"/>
</dbReference>
<evidence type="ECO:0000313" key="2">
    <source>
        <dbReference type="Proteomes" id="UP001596408"/>
    </source>
</evidence>